<comment type="caution">
    <text evidence="1">The sequence shown here is derived from an EMBL/GenBank/DDBJ whole genome shotgun (WGS) entry which is preliminary data.</text>
</comment>
<dbReference type="Pfam" id="PF02566">
    <property type="entry name" value="OsmC"/>
    <property type="match status" value="1"/>
</dbReference>
<evidence type="ECO:0008006" key="3">
    <source>
        <dbReference type="Google" id="ProtNLM"/>
    </source>
</evidence>
<organism evidence="1 2">
    <name type="scientific">Moorella mulderi DSM 14980</name>
    <dbReference type="NCBI Taxonomy" id="1122241"/>
    <lineage>
        <taxon>Bacteria</taxon>
        <taxon>Bacillati</taxon>
        <taxon>Bacillota</taxon>
        <taxon>Clostridia</taxon>
        <taxon>Neomoorellales</taxon>
        <taxon>Neomoorellaceae</taxon>
        <taxon>Neomoorella</taxon>
    </lineage>
</organism>
<dbReference type="PANTHER" id="PTHR34352:SF1">
    <property type="entry name" value="PROTEIN YHFA"/>
    <property type="match status" value="1"/>
</dbReference>
<evidence type="ECO:0000313" key="1">
    <source>
        <dbReference type="EMBL" id="KYH33527.1"/>
    </source>
</evidence>
<evidence type="ECO:0000313" key="2">
    <source>
        <dbReference type="Proteomes" id="UP000075670"/>
    </source>
</evidence>
<dbReference type="InterPro" id="IPR003718">
    <property type="entry name" value="OsmC/Ohr_fam"/>
</dbReference>
<dbReference type="Gene3D" id="2.20.25.10">
    <property type="match status" value="1"/>
</dbReference>
<dbReference type="InterPro" id="IPR036102">
    <property type="entry name" value="OsmC/Ohrsf"/>
</dbReference>
<reference evidence="1 2" key="1">
    <citation type="submission" date="2016-02" db="EMBL/GenBank/DDBJ databases">
        <title>Genome sequence of Moorella mulderi DSM 14980.</title>
        <authorList>
            <person name="Poehlein A."/>
            <person name="Daniel R."/>
        </authorList>
    </citation>
    <scope>NUCLEOTIDE SEQUENCE [LARGE SCALE GENOMIC DNA]</scope>
    <source>
        <strain evidence="1 2">DSM 14980</strain>
    </source>
</reference>
<dbReference type="AlphaFoldDB" id="A0A151B1J6"/>
<dbReference type="OrthoDB" id="9804010at2"/>
<dbReference type="Proteomes" id="UP000075670">
    <property type="component" value="Unassembled WGS sequence"/>
</dbReference>
<dbReference type="RefSeq" id="WP_062280471.1">
    <property type="nucleotide sequence ID" value="NZ_LTBC01000001.1"/>
</dbReference>
<proteinExistence type="predicted"/>
<dbReference type="PATRIC" id="fig|1122241.3.peg.249"/>
<name>A0A151B1J6_9FIRM</name>
<dbReference type="InterPro" id="IPR015946">
    <property type="entry name" value="KH_dom-like_a/b"/>
</dbReference>
<sequence>MAKVTVNWAGKMQFVGEDGAGHQVAMDASPVYGGENQGTRPMDLMLMALGGCTGIEVTHILRKMRVSFDKLTIAVEGERAADHPKIFTRMRVVYDFQGANIPPEKVAQAIKLADEVYCSAANMMKTAGSIEYSFKINGEEYPYPFLKEASGN</sequence>
<dbReference type="Gene3D" id="3.30.300.20">
    <property type="match status" value="1"/>
</dbReference>
<dbReference type="SUPFAM" id="SSF82784">
    <property type="entry name" value="OsmC-like"/>
    <property type="match status" value="1"/>
</dbReference>
<gene>
    <name evidence="1" type="ORF">MOMUL_02280</name>
</gene>
<dbReference type="PANTHER" id="PTHR34352">
    <property type="entry name" value="PROTEIN YHFA"/>
    <property type="match status" value="1"/>
</dbReference>
<dbReference type="EMBL" id="LTBC01000001">
    <property type="protein sequence ID" value="KYH33527.1"/>
    <property type="molecule type" value="Genomic_DNA"/>
</dbReference>
<protein>
    <recommendedName>
        <fullName evidence="3">OsmC-like protein</fullName>
    </recommendedName>
</protein>
<accession>A0A151B1J6</accession>
<keyword evidence="2" id="KW-1185">Reference proteome</keyword>